<dbReference type="InParanoid" id="A0A423VWR9"/>
<dbReference type="OrthoDB" id="5215907at2759"/>
<dbReference type="Proteomes" id="UP000285146">
    <property type="component" value="Unassembled WGS sequence"/>
</dbReference>
<dbReference type="STRING" id="1230097.A0A423VWR9"/>
<comment type="caution">
    <text evidence="3">The sequence shown here is derived from an EMBL/GenBank/DDBJ whole genome shotgun (WGS) entry which is preliminary data.</text>
</comment>
<dbReference type="PANTHER" id="PTHR42678:SF34">
    <property type="entry name" value="OS04G0183300 PROTEIN"/>
    <property type="match status" value="1"/>
</dbReference>
<feature type="chain" id="PRO_5019169962" description="Amidase domain-containing protein" evidence="1">
    <location>
        <begin position="19"/>
        <end position="561"/>
    </location>
</feature>
<feature type="signal peptide" evidence="1">
    <location>
        <begin position="1"/>
        <end position="18"/>
    </location>
</feature>
<organism evidence="3 4">
    <name type="scientific">Cytospora leucostoma</name>
    <dbReference type="NCBI Taxonomy" id="1230097"/>
    <lineage>
        <taxon>Eukaryota</taxon>
        <taxon>Fungi</taxon>
        <taxon>Dikarya</taxon>
        <taxon>Ascomycota</taxon>
        <taxon>Pezizomycotina</taxon>
        <taxon>Sordariomycetes</taxon>
        <taxon>Sordariomycetidae</taxon>
        <taxon>Diaporthales</taxon>
        <taxon>Cytosporaceae</taxon>
        <taxon>Cytospora</taxon>
    </lineage>
</organism>
<keyword evidence="4" id="KW-1185">Reference proteome</keyword>
<dbReference type="AlphaFoldDB" id="A0A423VWR9"/>
<feature type="domain" description="Amidase" evidence="2">
    <location>
        <begin position="62"/>
        <end position="381"/>
    </location>
</feature>
<dbReference type="PANTHER" id="PTHR42678">
    <property type="entry name" value="AMIDASE"/>
    <property type="match status" value="1"/>
</dbReference>
<dbReference type="EMBL" id="LKEB01000071">
    <property type="protein sequence ID" value="ROV95515.1"/>
    <property type="molecule type" value="Genomic_DNA"/>
</dbReference>
<dbReference type="SUPFAM" id="SSF75304">
    <property type="entry name" value="Amidase signature (AS) enzymes"/>
    <property type="match status" value="1"/>
</dbReference>
<evidence type="ECO:0000259" key="2">
    <source>
        <dbReference type="Pfam" id="PF01425"/>
    </source>
</evidence>
<dbReference type="InterPro" id="IPR023631">
    <property type="entry name" value="Amidase_dom"/>
</dbReference>
<dbReference type="Gene3D" id="3.90.1300.10">
    <property type="entry name" value="Amidase signature (AS) domain"/>
    <property type="match status" value="1"/>
</dbReference>
<reference evidence="3 4" key="1">
    <citation type="submission" date="2015-09" db="EMBL/GenBank/DDBJ databases">
        <title>Host preference determinants of Valsa canker pathogens revealed by comparative genomics.</title>
        <authorList>
            <person name="Yin Z."/>
            <person name="Huang L."/>
        </authorList>
    </citation>
    <scope>NUCLEOTIDE SEQUENCE [LARGE SCALE GENOMIC DNA]</scope>
    <source>
        <strain evidence="3 4">SXYLt</strain>
    </source>
</reference>
<accession>A0A423VWR9</accession>
<dbReference type="InterPro" id="IPR036928">
    <property type="entry name" value="AS_sf"/>
</dbReference>
<evidence type="ECO:0000313" key="4">
    <source>
        <dbReference type="Proteomes" id="UP000285146"/>
    </source>
</evidence>
<dbReference type="Pfam" id="PF01425">
    <property type="entry name" value="Amidase"/>
    <property type="match status" value="1"/>
</dbReference>
<evidence type="ECO:0000313" key="3">
    <source>
        <dbReference type="EMBL" id="ROV95515.1"/>
    </source>
</evidence>
<evidence type="ECO:0000256" key="1">
    <source>
        <dbReference type="SAM" id="SignalP"/>
    </source>
</evidence>
<proteinExistence type="predicted"/>
<sequence>MRFSKQLATASLVTSALAANLTYSSKGSNVSYPVTLNGINLLSATGQEIAEALASKTLTSLDLVNAYIARQEANDHQGLKLRSVIEIAPTAREVAAQLDAERANGTVRSVLHGVPILVKDNYNTDPELGLNTTAGSYSLLGQTAVGDAFVISQLRNAGVLILGKANLNEFAGEVGRSNSSGWSPRGGQMSAAYVIGGFDAGGDPSGSSGGSAISVSAGFAAFSLGTDTEGSITFPANRAALYGLRPSTGLTSRTGVVPISSSQDTTGPLAKSTWDLAALLGLMADYDENDSYSLAAEPYRKTNYTQYLVDNGFKGLRIGIPRYPFYNTTVTGMRDAIPPAIDAAIEKLRELGATIIDPVTLPNAEDYTYTFPGQAVRDNNATIVLPRGSPKMDEANCESLVVEYDVKTDMADYLQTQLVNSSITTLEDIVNFNEENSDLEFPAGQCCQATFVAADQTGDRATSGEYWLAKWHQDRLNTEGMDVTERQNDLDLFLVPTEGLASRMGAVGRRPVGTVPLGYDDINLPFGMAFVGKQYDEPTVLRAMWAYEQAFPKRALPPTLD</sequence>
<protein>
    <recommendedName>
        <fullName evidence="2">Amidase domain-containing protein</fullName>
    </recommendedName>
</protein>
<name>A0A423VWR9_9PEZI</name>
<keyword evidence="1" id="KW-0732">Signal</keyword>
<gene>
    <name evidence="3" type="ORF">VPNG_08917</name>
</gene>